<organism evidence="1 2">
    <name type="scientific">Aplosporella prunicola CBS 121167</name>
    <dbReference type="NCBI Taxonomy" id="1176127"/>
    <lineage>
        <taxon>Eukaryota</taxon>
        <taxon>Fungi</taxon>
        <taxon>Dikarya</taxon>
        <taxon>Ascomycota</taxon>
        <taxon>Pezizomycotina</taxon>
        <taxon>Dothideomycetes</taxon>
        <taxon>Dothideomycetes incertae sedis</taxon>
        <taxon>Botryosphaeriales</taxon>
        <taxon>Aplosporellaceae</taxon>
        <taxon>Aplosporella</taxon>
    </lineage>
</organism>
<dbReference type="AlphaFoldDB" id="A0A6A6AZQ6"/>
<dbReference type="EMBL" id="ML995504">
    <property type="protein sequence ID" value="KAF2137270.1"/>
    <property type="molecule type" value="Genomic_DNA"/>
</dbReference>
<accession>A0A6A6AZQ6</accession>
<keyword evidence="2" id="KW-1185">Reference proteome</keyword>
<reference evidence="1" key="1">
    <citation type="journal article" date="2020" name="Stud. Mycol.">
        <title>101 Dothideomycetes genomes: a test case for predicting lifestyles and emergence of pathogens.</title>
        <authorList>
            <person name="Haridas S."/>
            <person name="Albert R."/>
            <person name="Binder M."/>
            <person name="Bloem J."/>
            <person name="Labutti K."/>
            <person name="Salamov A."/>
            <person name="Andreopoulos B."/>
            <person name="Baker S."/>
            <person name="Barry K."/>
            <person name="Bills G."/>
            <person name="Bluhm B."/>
            <person name="Cannon C."/>
            <person name="Castanera R."/>
            <person name="Culley D."/>
            <person name="Daum C."/>
            <person name="Ezra D."/>
            <person name="Gonzalez J."/>
            <person name="Henrissat B."/>
            <person name="Kuo A."/>
            <person name="Liang C."/>
            <person name="Lipzen A."/>
            <person name="Lutzoni F."/>
            <person name="Magnuson J."/>
            <person name="Mondo S."/>
            <person name="Nolan M."/>
            <person name="Ohm R."/>
            <person name="Pangilinan J."/>
            <person name="Park H.-J."/>
            <person name="Ramirez L."/>
            <person name="Alfaro M."/>
            <person name="Sun H."/>
            <person name="Tritt A."/>
            <person name="Yoshinaga Y."/>
            <person name="Zwiers L.-H."/>
            <person name="Turgeon B."/>
            <person name="Goodwin S."/>
            <person name="Spatafora J."/>
            <person name="Crous P."/>
            <person name="Grigoriev I."/>
        </authorList>
    </citation>
    <scope>NUCLEOTIDE SEQUENCE</scope>
    <source>
        <strain evidence="1">CBS 121167</strain>
    </source>
</reference>
<sequence>MSDLPTPVTYTRPRRSTHSYVLAQRAPIAYSRGLLLVWSCVKPLLIGAWVQLTTRNSRTHILPPTGRLAAAAAPALRRCAVLGPLSCPPPQRLPSHALTGDL</sequence>
<protein>
    <submittedName>
        <fullName evidence="1">Uncharacterized protein</fullName>
    </submittedName>
</protein>
<name>A0A6A6AZQ6_9PEZI</name>
<dbReference type="RefSeq" id="XP_033392988.1">
    <property type="nucleotide sequence ID" value="XM_033541230.1"/>
</dbReference>
<evidence type="ECO:0000313" key="1">
    <source>
        <dbReference type="EMBL" id="KAF2137270.1"/>
    </source>
</evidence>
<evidence type="ECO:0000313" key="2">
    <source>
        <dbReference type="Proteomes" id="UP000799438"/>
    </source>
</evidence>
<dbReference type="GeneID" id="54298726"/>
<proteinExistence type="predicted"/>
<gene>
    <name evidence="1" type="ORF">K452DRAFT_291678</name>
</gene>
<dbReference type="Proteomes" id="UP000799438">
    <property type="component" value="Unassembled WGS sequence"/>
</dbReference>